<dbReference type="Proteomes" id="UP000266841">
    <property type="component" value="Unassembled WGS sequence"/>
</dbReference>
<evidence type="ECO:0000259" key="11">
    <source>
        <dbReference type="Pfam" id="PF14360"/>
    </source>
</evidence>
<dbReference type="InterPro" id="IPR025749">
    <property type="entry name" value="Sphingomyelin_synth-like_dom"/>
</dbReference>
<dbReference type="InterPro" id="IPR045221">
    <property type="entry name" value="Sphingomyelin_synth-like"/>
</dbReference>
<protein>
    <recommendedName>
        <fullName evidence="11">Sphingomyelin synthase-like domain-containing protein</fullName>
    </recommendedName>
</protein>
<keyword evidence="3" id="KW-0808">Transferase</keyword>
<evidence type="ECO:0000256" key="9">
    <source>
        <dbReference type="SAM" id="MobiDB-lite"/>
    </source>
</evidence>
<dbReference type="AlphaFoldDB" id="K0SW94"/>
<keyword evidence="13" id="KW-1185">Reference proteome</keyword>
<evidence type="ECO:0000256" key="2">
    <source>
        <dbReference type="ARBA" id="ARBA00005441"/>
    </source>
</evidence>
<proteinExistence type="inferred from homology"/>
<feature type="transmembrane region" description="Helical" evidence="10">
    <location>
        <begin position="213"/>
        <end position="234"/>
    </location>
</feature>
<feature type="domain" description="Sphingomyelin synthase-like" evidence="11">
    <location>
        <begin position="375"/>
        <end position="444"/>
    </location>
</feature>
<organism evidence="12 13">
    <name type="scientific">Thalassiosira oceanica</name>
    <name type="common">Marine diatom</name>
    <dbReference type="NCBI Taxonomy" id="159749"/>
    <lineage>
        <taxon>Eukaryota</taxon>
        <taxon>Sar</taxon>
        <taxon>Stramenopiles</taxon>
        <taxon>Ochrophyta</taxon>
        <taxon>Bacillariophyta</taxon>
        <taxon>Coscinodiscophyceae</taxon>
        <taxon>Thalassiosirophycidae</taxon>
        <taxon>Thalassiosirales</taxon>
        <taxon>Thalassiosiraceae</taxon>
        <taxon>Thalassiosira</taxon>
    </lineage>
</organism>
<dbReference type="Pfam" id="PF14360">
    <property type="entry name" value="PAP2_C"/>
    <property type="match status" value="1"/>
</dbReference>
<dbReference type="OrthoDB" id="422827at2759"/>
<evidence type="ECO:0000256" key="3">
    <source>
        <dbReference type="ARBA" id="ARBA00022679"/>
    </source>
</evidence>
<feature type="transmembrane region" description="Helical" evidence="10">
    <location>
        <begin position="481"/>
        <end position="498"/>
    </location>
</feature>
<keyword evidence="8 10" id="KW-0472">Membrane</keyword>
<comment type="subcellular location">
    <subcellularLocation>
        <location evidence="1">Membrane</location>
        <topology evidence="1">Multi-pass membrane protein</topology>
    </subcellularLocation>
</comment>
<evidence type="ECO:0000256" key="7">
    <source>
        <dbReference type="ARBA" id="ARBA00023098"/>
    </source>
</evidence>
<dbReference type="OMA" id="ENFLIWV"/>
<dbReference type="GO" id="GO:0005886">
    <property type="term" value="C:plasma membrane"/>
    <property type="evidence" value="ECO:0007669"/>
    <property type="project" value="TreeGrafter"/>
</dbReference>
<evidence type="ECO:0000256" key="4">
    <source>
        <dbReference type="ARBA" id="ARBA00022692"/>
    </source>
</evidence>
<dbReference type="GO" id="GO:0033188">
    <property type="term" value="F:sphingomyelin synthase activity"/>
    <property type="evidence" value="ECO:0007669"/>
    <property type="project" value="TreeGrafter"/>
</dbReference>
<keyword evidence="6 10" id="KW-1133">Transmembrane helix</keyword>
<evidence type="ECO:0000256" key="5">
    <source>
        <dbReference type="ARBA" id="ARBA00022919"/>
    </source>
</evidence>
<dbReference type="GO" id="GO:0005789">
    <property type="term" value="C:endoplasmic reticulum membrane"/>
    <property type="evidence" value="ECO:0007669"/>
    <property type="project" value="TreeGrafter"/>
</dbReference>
<feature type="region of interest" description="Disordered" evidence="9">
    <location>
        <begin position="1"/>
        <end position="41"/>
    </location>
</feature>
<sequence>MSSRSRKANPSPSTSKTNVHLGGNETPRGSSGGAKSRRKTAKVPIMELTSRRKAIRAVEALHSILKVATSIEALFIPALAIAGSIFATGKLHASLLRIGIGYIFILRPLLTTLRVMTNFKSAKMDTKIIAFAFSASILCNQFPAWLSALVASCSVFAFGLASRQLAHQSKRKKADEIFEPASPAEPTKDAPSTAGGATTIAKKWSSLTLRERAGFGTIAVVGSLLLENFLIWVVSATYEPGISGSPEPLQDNGRTLIEMLVSEVFDVSQPWMAKRRLQTLRDALNVQWAIVSGLGASFICLELQLGKHNSHRTLAGLALHALMTLASARLIRTVSFGLTVLPSQVPNCYARHFPPPPDNWRDWLMVGFLPNSRGGCNDLILSGHATVTSSIGCAFTSVASDTSFSIAVWTLIALDYSIETYQGLHYSVDMWLGCIVTCLLWHLTKGLEVPGDAERIRSAKNRGSDAIQTHDHETQLNTGVLVRYALPPAIGFVILAAVPEAIRNYFLVGYTAAAGVILFTSGFTNYVQHILLCLLYVTLGTYL</sequence>
<dbReference type="PANTHER" id="PTHR21290:SF25">
    <property type="entry name" value="SPHINGOMYELIN SYNTHASE-RELATED PROTEIN 1"/>
    <property type="match status" value="1"/>
</dbReference>
<dbReference type="GO" id="GO:0046513">
    <property type="term" value="P:ceramide biosynthetic process"/>
    <property type="evidence" value="ECO:0007669"/>
    <property type="project" value="TreeGrafter"/>
</dbReference>
<dbReference type="GO" id="GO:0000139">
    <property type="term" value="C:Golgi membrane"/>
    <property type="evidence" value="ECO:0007669"/>
    <property type="project" value="TreeGrafter"/>
</dbReference>
<name>K0SW94_THAOC</name>
<dbReference type="PANTHER" id="PTHR21290">
    <property type="entry name" value="SPHINGOMYELIN SYNTHETASE"/>
    <property type="match status" value="1"/>
</dbReference>
<keyword evidence="7" id="KW-0443">Lipid metabolism</keyword>
<feature type="transmembrane region" description="Helical" evidence="10">
    <location>
        <begin position="60"/>
        <end position="85"/>
    </location>
</feature>
<dbReference type="GO" id="GO:0047493">
    <property type="term" value="F:ceramide cholinephosphotransferase activity"/>
    <property type="evidence" value="ECO:0007669"/>
    <property type="project" value="TreeGrafter"/>
</dbReference>
<feature type="compositionally biased region" description="Polar residues" evidence="9">
    <location>
        <begin position="8"/>
        <end position="18"/>
    </location>
</feature>
<reference evidence="12 13" key="1">
    <citation type="journal article" date="2012" name="Genome Biol.">
        <title>Genome and low-iron response of an oceanic diatom adapted to chronic iron limitation.</title>
        <authorList>
            <person name="Lommer M."/>
            <person name="Specht M."/>
            <person name="Roy A.S."/>
            <person name="Kraemer L."/>
            <person name="Andreson R."/>
            <person name="Gutowska M.A."/>
            <person name="Wolf J."/>
            <person name="Bergner S.V."/>
            <person name="Schilhabel M.B."/>
            <person name="Klostermeier U.C."/>
            <person name="Beiko R.G."/>
            <person name="Rosenstiel P."/>
            <person name="Hippler M."/>
            <person name="Laroche J."/>
        </authorList>
    </citation>
    <scope>NUCLEOTIDE SEQUENCE [LARGE SCALE GENOMIC DNA]</scope>
    <source>
        <strain evidence="12 13">CCMP1005</strain>
    </source>
</reference>
<evidence type="ECO:0000256" key="1">
    <source>
        <dbReference type="ARBA" id="ARBA00004141"/>
    </source>
</evidence>
<evidence type="ECO:0000313" key="13">
    <source>
        <dbReference type="Proteomes" id="UP000266841"/>
    </source>
</evidence>
<accession>K0SW94</accession>
<dbReference type="eggNOG" id="ENOG502SC4H">
    <property type="taxonomic scope" value="Eukaryota"/>
</dbReference>
<evidence type="ECO:0000313" key="12">
    <source>
        <dbReference type="EMBL" id="EJK65236.1"/>
    </source>
</evidence>
<feature type="region of interest" description="Disordered" evidence="9">
    <location>
        <begin position="174"/>
        <end position="196"/>
    </location>
</feature>
<evidence type="ECO:0000256" key="10">
    <source>
        <dbReference type="SAM" id="Phobius"/>
    </source>
</evidence>
<evidence type="ECO:0000256" key="6">
    <source>
        <dbReference type="ARBA" id="ARBA00022989"/>
    </source>
</evidence>
<keyword evidence="4 10" id="KW-0812">Transmembrane</keyword>
<comment type="similarity">
    <text evidence="2">Belongs to the sphingomyelin synthase family.</text>
</comment>
<comment type="caution">
    <text evidence="12">The sequence shown here is derived from an EMBL/GenBank/DDBJ whole genome shotgun (WGS) entry which is preliminary data.</text>
</comment>
<feature type="transmembrane region" description="Helical" evidence="10">
    <location>
        <begin position="91"/>
        <end position="110"/>
    </location>
</feature>
<evidence type="ECO:0000256" key="8">
    <source>
        <dbReference type="ARBA" id="ARBA00023136"/>
    </source>
</evidence>
<keyword evidence="5" id="KW-0746">Sphingolipid metabolism</keyword>
<dbReference type="EMBL" id="AGNL01016139">
    <property type="protein sequence ID" value="EJK65236.1"/>
    <property type="molecule type" value="Genomic_DNA"/>
</dbReference>
<gene>
    <name evidence="12" type="ORF">THAOC_13932</name>
</gene>